<proteinExistence type="predicted"/>
<dbReference type="Pfam" id="PF12705">
    <property type="entry name" value="PDDEXK_1"/>
    <property type="match status" value="1"/>
</dbReference>
<dbReference type="RefSeq" id="WP_107662970.1">
    <property type="nucleotide sequence ID" value="NZ_PZKG01000017.1"/>
</dbReference>
<dbReference type="InterPro" id="IPR027417">
    <property type="entry name" value="P-loop_NTPase"/>
</dbReference>
<reference evidence="2 3" key="1">
    <citation type="submission" date="2018-03" db="EMBL/GenBank/DDBJ databases">
        <title>Cereibacter changlensis.</title>
        <authorList>
            <person name="Meyer T.E."/>
            <person name="Miller S."/>
            <person name="Lodha T."/>
            <person name="Gandham S."/>
            <person name="Chintalapati S."/>
            <person name="Chintalapati V.R."/>
        </authorList>
    </citation>
    <scope>NUCLEOTIDE SEQUENCE [LARGE SCALE GENOMIC DNA]</scope>
    <source>
        <strain evidence="2 3">JA139</strain>
    </source>
</reference>
<organism evidence="2 3">
    <name type="scientific">Cereibacter changlensis JA139</name>
    <dbReference type="NCBI Taxonomy" id="1188249"/>
    <lineage>
        <taxon>Bacteria</taxon>
        <taxon>Pseudomonadati</taxon>
        <taxon>Pseudomonadota</taxon>
        <taxon>Alphaproteobacteria</taxon>
        <taxon>Rhodobacterales</taxon>
        <taxon>Paracoccaceae</taxon>
        <taxon>Cereibacter</taxon>
    </lineage>
</organism>
<sequence>MFDNPGPRIFALPPGVDFPERLVAGLRARMAGQPPEAMAGVLLYVNTQRMRRRIVELFTAEGASFLPRLRLVTDVAALPGLPAAVPPLRRRLQLTQLIGRLLDAQPDLAPRSALFDLADSLATLMDEMQGEGVPPSAIAALDVSDHSAHWHRTQSFMGIVAPFFEGEEAPDSQQRQRMAVERLSTLWQSAPPQGSVIVAGSTGSRGTTALFMQAVAALPQGALVLPGYDFDLPAPVWDGLADAMTAEDHPQYRFHKILTMLGATPAEVQRWIGDEAPCPARNRLISLSLRPAPVTDQWLTEGRLLTDLAEAARDMTLIEAPGPRAEAMAVAMLMRKAAEDGRRVALITPDRGLTRQVTAALDRWGILPDDSAGRPLPLSPPGRFLRHITRLFGQRLTGEALLTLLKHPLTATGADRGNHLRWTRDLELEFRRNGPPFPTGETLATWAATRPQDGIADWARWLGEVFAGVEEAGTRSLTDHVTAHLALAEALATGPGGADSGELWLKEAGEAAQAKVAELVAEAEQGGDLTPADYGDLFDAILSTGEVRDPTQPHPDLMIWGTLEARVQGADLVILGGLNDGIWPQLPPPDPWLNRQMRLKAGLLLPERRIGLSAHDYQQAIAAPEVVLTRAIRDAEAETVPSRWLNRLMNLMSGLGEQGGPEALAGMRARGHEWLALAAALETPAHEVPLARRPAPRPPIAARPQKLAVTGIRTLIRDPYAIYARHILRLFALDPLRQAPDARLRGSILHSVLEDFVKTRRPDAPETRDEARARLMRIADAVLAKDTPWPAARALWRARLERAADFFLDAEAASGGTPVILEEQGRVALGPLPFTLTAKPDRIDLLADGRLHILDYKTGTPPTKKQQAQFDKQLLLEAAMAERGGFKGLETAEVAKISYIGLGTSPKIEETALDPEMLGKVWEDLHRLIGRYLSAEQGYASRRAMFGERFPGDYDHLARFGEWEMSDPPEPQDVP</sequence>
<dbReference type="EMBL" id="PZKG01000017">
    <property type="protein sequence ID" value="PTE22649.1"/>
    <property type="molecule type" value="Genomic_DNA"/>
</dbReference>
<gene>
    <name evidence="2" type="primary">addB</name>
    <name evidence="2" type="ORF">C5F48_05820</name>
</gene>
<comment type="caution">
    <text evidence="2">The sequence shown here is derived from an EMBL/GenBank/DDBJ whole genome shotgun (WGS) entry which is preliminary data.</text>
</comment>
<accession>A0A2T4JXJ9</accession>
<dbReference type="InterPro" id="IPR038726">
    <property type="entry name" value="PDDEXK_AddAB-type"/>
</dbReference>
<evidence type="ECO:0000313" key="2">
    <source>
        <dbReference type="EMBL" id="PTE22649.1"/>
    </source>
</evidence>
<dbReference type="InterPro" id="IPR014153">
    <property type="entry name" value="Ds_break_AddB"/>
</dbReference>
<dbReference type="Proteomes" id="UP000241010">
    <property type="component" value="Unassembled WGS sequence"/>
</dbReference>
<keyword evidence="3" id="KW-1185">Reference proteome</keyword>
<name>A0A2T4JXJ9_9RHOB</name>
<dbReference type="NCBIfam" id="TIGR02786">
    <property type="entry name" value="addB_alphas"/>
    <property type="match status" value="1"/>
</dbReference>
<protein>
    <submittedName>
        <fullName evidence="2">Double-strand break repair protein AddB</fullName>
    </submittedName>
</protein>
<evidence type="ECO:0000313" key="3">
    <source>
        <dbReference type="Proteomes" id="UP000241010"/>
    </source>
</evidence>
<feature type="domain" description="PD-(D/E)XK endonuclease-like" evidence="1">
    <location>
        <begin position="707"/>
        <end position="918"/>
    </location>
</feature>
<dbReference type="InterPro" id="IPR011604">
    <property type="entry name" value="PDDEXK-like_dom_sf"/>
</dbReference>
<dbReference type="Gene3D" id="3.90.320.10">
    <property type="match status" value="1"/>
</dbReference>
<dbReference type="SUPFAM" id="SSF52540">
    <property type="entry name" value="P-loop containing nucleoside triphosphate hydrolases"/>
    <property type="match status" value="1"/>
</dbReference>
<evidence type="ECO:0000259" key="1">
    <source>
        <dbReference type="Pfam" id="PF12705"/>
    </source>
</evidence>
<dbReference type="AlphaFoldDB" id="A0A2T4JXJ9"/>
<dbReference type="OrthoDB" id="9780606at2"/>